<reference evidence="2 3" key="1">
    <citation type="journal article" date="2020" name="Mol. Biol. Evol.">
        <title>Interspecific Gene Flow and the Evolution of Specialization in Black and White Rhinoceros.</title>
        <authorList>
            <person name="Moodley Y."/>
            <person name="Westbury M.V."/>
            <person name="Russo I.M."/>
            <person name="Gopalakrishnan S."/>
            <person name="Rakotoarivelo A."/>
            <person name="Olsen R.A."/>
            <person name="Prost S."/>
            <person name="Tunstall T."/>
            <person name="Ryder O.A."/>
            <person name="Dalen L."/>
            <person name="Bruford M.W."/>
        </authorList>
    </citation>
    <scope>NUCLEOTIDE SEQUENCE [LARGE SCALE GENOMIC DNA]</scope>
    <source>
        <strain evidence="2">SBR-YM</strain>
        <tissue evidence="2">Skin</tissue>
    </source>
</reference>
<dbReference type="PANTHER" id="PTHR23232">
    <property type="entry name" value="KRAB DOMAIN C2H2 ZINC FINGER"/>
    <property type="match status" value="1"/>
</dbReference>
<gene>
    <name evidence="2" type="ORF">HPG69_012622</name>
</gene>
<evidence type="ECO:0000313" key="3">
    <source>
        <dbReference type="Proteomes" id="UP000551758"/>
    </source>
</evidence>
<accession>A0A7J7F8Y3</accession>
<proteinExistence type="predicted"/>
<dbReference type="PROSITE" id="PS50805">
    <property type="entry name" value="KRAB"/>
    <property type="match status" value="4"/>
</dbReference>
<protein>
    <recommendedName>
        <fullName evidence="1">KRAB domain-containing protein</fullName>
    </recommendedName>
</protein>
<dbReference type="AlphaFoldDB" id="A0A7J7F8Y3"/>
<name>A0A7J7F8Y3_DICBM</name>
<dbReference type="InterPro" id="IPR001909">
    <property type="entry name" value="KRAB"/>
</dbReference>
<evidence type="ECO:0000259" key="1">
    <source>
        <dbReference type="PROSITE" id="PS50805"/>
    </source>
</evidence>
<dbReference type="EMBL" id="JACDTQ010001023">
    <property type="protein sequence ID" value="KAF5924368.1"/>
    <property type="molecule type" value="Genomic_DNA"/>
</dbReference>
<dbReference type="PANTHER" id="PTHR23232:SF163">
    <property type="entry name" value="ZINC FINGER PROTEIN 589"/>
    <property type="match status" value="1"/>
</dbReference>
<feature type="domain" description="KRAB" evidence="1">
    <location>
        <begin position="289"/>
        <end position="361"/>
    </location>
</feature>
<dbReference type="Proteomes" id="UP000551758">
    <property type="component" value="Unassembled WGS sequence"/>
</dbReference>
<feature type="domain" description="KRAB" evidence="1">
    <location>
        <begin position="160"/>
        <end position="232"/>
    </location>
</feature>
<dbReference type="Gene3D" id="6.10.140.140">
    <property type="match status" value="4"/>
</dbReference>
<dbReference type="InterPro" id="IPR036051">
    <property type="entry name" value="KRAB_dom_sf"/>
</dbReference>
<sequence>MVPSNLPSQASAFIQKKIFKEDCISSTRLKAMAQGFVIFRDVSIDFSQEEWACLDSTQRNLYRYVMLENYSNLVSVGLSIPKPDVISLLEQGKEPWSVFDSELTRGLYIVSLLRVHSIFQRPLLPVYDMGHERSNEYPRRPESKGRAAVGQLRVLSERLVLFEDVAVDFSQEEWECLDLEQKDLYRDVMLENYSNLVSLAGFSIFKADVLSLLEQGKEPWKVVQDVTRSQSSDCGSSSETKNLSSKREICEIESSQWEITEQLASHKWRADPKSGLDPRRQILDLEVHLLSRDVAIDFSQEEWECLDSAQRDLYRDVMLENYSNLVSLGKLCLLSPVHSQKEEAMTESQVKQTRAEIHYIIGIVHKDKNEHFLAEETVTFKDVAIDFTQEEWQQLDPAQRNLYRNVMLENYNNLITVGCPFTKPDVIFKLEQEEEPWVEEDVLRRHCPDALASYFVPIVKLPTVFLDFALILQ</sequence>
<dbReference type="SMART" id="SM00349">
    <property type="entry name" value="KRAB"/>
    <property type="match status" value="4"/>
</dbReference>
<evidence type="ECO:0000313" key="2">
    <source>
        <dbReference type="EMBL" id="KAF5924368.1"/>
    </source>
</evidence>
<dbReference type="Pfam" id="PF01352">
    <property type="entry name" value="KRAB"/>
    <property type="match status" value="4"/>
</dbReference>
<feature type="domain" description="KRAB" evidence="1">
    <location>
        <begin position="378"/>
        <end position="449"/>
    </location>
</feature>
<dbReference type="CDD" id="cd07765">
    <property type="entry name" value="KRAB_A-box"/>
    <property type="match status" value="4"/>
</dbReference>
<dbReference type="InterPro" id="IPR050169">
    <property type="entry name" value="Krueppel_C2H2_ZnF"/>
</dbReference>
<feature type="domain" description="KRAB" evidence="1">
    <location>
        <begin position="37"/>
        <end position="108"/>
    </location>
</feature>
<comment type="caution">
    <text evidence="2">The sequence shown here is derived from an EMBL/GenBank/DDBJ whole genome shotgun (WGS) entry which is preliminary data.</text>
</comment>
<keyword evidence="3" id="KW-1185">Reference proteome</keyword>
<organism evidence="2 3">
    <name type="scientific">Diceros bicornis minor</name>
    <name type="common">South-central black rhinoceros</name>
    <dbReference type="NCBI Taxonomy" id="77932"/>
    <lineage>
        <taxon>Eukaryota</taxon>
        <taxon>Metazoa</taxon>
        <taxon>Chordata</taxon>
        <taxon>Craniata</taxon>
        <taxon>Vertebrata</taxon>
        <taxon>Euteleostomi</taxon>
        <taxon>Mammalia</taxon>
        <taxon>Eutheria</taxon>
        <taxon>Laurasiatheria</taxon>
        <taxon>Perissodactyla</taxon>
        <taxon>Rhinocerotidae</taxon>
        <taxon>Diceros</taxon>
    </lineage>
</organism>
<dbReference type="GO" id="GO:0006355">
    <property type="term" value="P:regulation of DNA-templated transcription"/>
    <property type="evidence" value="ECO:0007669"/>
    <property type="project" value="InterPro"/>
</dbReference>
<dbReference type="SUPFAM" id="SSF109640">
    <property type="entry name" value="KRAB domain (Kruppel-associated box)"/>
    <property type="match status" value="4"/>
</dbReference>